<name>A0A1G8TRC3_9BACI</name>
<dbReference type="EMBL" id="FNEV01000005">
    <property type="protein sequence ID" value="SDJ44136.1"/>
    <property type="molecule type" value="Genomic_DNA"/>
</dbReference>
<evidence type="ECO:0000313" key="7">
    <source>
        <dbReference type="EMBL" id="SDJ44136.1"/>
    </source>
</evidence>
<dbReference type="PANTHER" id="PTHR10357:SF215">
    <property type="entry name" value="ALPHA-AMYLASE 1"/>
    <property type="match status" value="1"/>
</dbReference>
<evidence type="ECO:0000256" key="4">
    <source>
        <dbReference type="SAM" id="Phobius"/>
    </source>
</evidence>
<dbReference type="GO" id="GO:0005975">
    <property type="term" value="P:carbohydrate metabolic process"/>
    <property type="evidence" value="ECO:0007669"/>
    <property type="project" value="InterPro"/>
</dbReference>
<dbReference type="Proteomes" id="UP000199225">
    <property type="component" value="Unassembled WGS sequence"/>
</dbReference>
<dbReference type="Gene3D" id="3.20.20.80">
    <property type="entry name" value="Glycosidases"/>
    <property type="match status" value="1"/>
</dbReference>
<feature type="transmembrane region" description="Helical" evidence="4">
    <location>
        <begin position="439"/>
        <end position="459"/>
    </location>
</feature>
<sequence length="472" mass="52430">MKRRTGLFIILSSLLFCVLGGQASAEETESLKGESIYYITVDRFMNGDSSNDGNLETDTPDGYHGGDIQGVIERLGHVKDLGFTTIWLSPLMKSSDFEGYQVEDYRSVNDHFGTMEEVRALVEEAHAIDMKVVMDMPVTTVSAEHPWVESGWTEEPGDGIASVNTGDSEVQEEFSDILSYWTEEAGLDGFGFPDVEKAEPEFWTKVTSGLGSGITIGKGEDESYLDGGFDIWYDEEYQKTISEVFASTGEVESLKDPEAEVSASAVDFRDTKRFTTMAEANGFNPITRWKLALTQLYADQDVPVVMYGTSIPMGEKPGIGNLPMMNFGGTDEEVTQRIEKLNSMRSEFPSLIQGEKQELYKQDGMAVYQVDGDQTMVMAINNSEETKTTNLTSLEDEKQLRGLMHDGLLRQSEDGDYPIVLERETADVFVVEDNAGLNWAFIGFVGGILSLFVIFVVVVTMKNRRSEKTNTD</sequence>
<accession>A0A1G8TRC3</accession>
<dbReference type="Gene3D" id="2.60.40.1180">
    <property type="entry name" value="Golgi alpha-mannosidase II"/>
    <property type="match status" value="1"/>
</dbReference>
<keyword evidence="4" id="KW-0812">Transmembrane</keyword>
<keyword evidence="4" id="KW-1133">Transmembrane helix</keyword>
<evidence type="ECO:0000313" key="8">
    <source>
        <dbReference type="Proteomes" id="UP000199225"/>
    </source>
</evidence>
<feature type="signal peptide" evidence="5">
    <location>
        <begin position="1"/>
        <end position="25"/>
    </location>
</feature>
<protein>
    <submittedName>
        <fullName evidence="7">Alpha-amylase</fullName>
    </submittedName>
</protein>
<dbReference type="PANTHER" id="PTHR10357">
    <property type="entry name" value="ALPHA-AMYLASE FAMILY MEMBER"/>
    <property type="match status" value="1"/>
</dbReference>
<evidence type="ECO:0000259" key="6">
    <source>
        <dbReference type="SMART" id="SM00642"/>
    </source>
</evidence>
<dbReference type="RefSeq" id="WP_093193656.1">
    <property type="nucleotide sequence ID" value="NZ_FNEV01000005.1"/>
</dbReference>
<dbReference type="SMART" id="SM00642">
    <property type="entry name" value="Aamy"/>
    <property type="match status" value="1"/>
</dbReference>
<dbReference type="InterPro" id="IPR054174">
    <property type="entry name" value="Alpha-amylase-like_C"/>
</dbReference>
<proteinExistence type="predicted"/>
<dbReference type="InterPro" id="IPR013780">
    <property type="entry name" value="Glyco_hydro_b"/>
</dbReference>
<evidence type="ECO:0000256" key="3">
    <source>
        <dbReference type="ARBA" id="ARBA00022729"/>
    </source>
</evidence>
<gene>
    <name evidence="7" type="ORF">SAMN04490247_1927</name>
</gene>
<dbReference type="SUPFAM" id="SSF51445">
    <property type="entry name" value="(Trans)glycosidases"/>
    <property type="match status" value="1"/>
</dbReference>
<dbReference type="InterPro" id="IPR006047">
    <property type="entry name" value="GH13_cat_dom"/>
</dbReference>
<evidence type="ECO:0000256" key="2">
    <source>
        <dbReference type="ARBA" id="ARBA00022723"/>
    </source>
</evidence>
<dbReference type="InterPro" id="IPR017853">
    <property type="entry name" value="GH"/>
</dbReference>
<evidence type="ECO:0000256" key="1">
    <source>
        <dbReference type="ARBA" id="ARBA00001913"/>
    </source>
</evidence>
<reference evidence="8" key="1">
    <citation type="submission" date="2016-10" db="EMBL/GenBank/DDBJ databases">
        <authorList>
            <person name="Varghese N."/>
            <person name="Submissions S."/>
        </authorList>
    </citation>
    <scope>NUCLEOTIDE SEQUENCE [LARGE SCALE GENOMIC DNA]</scope>
    <source>
        <strain evidence="8">DSM 4771</strain>
    </source>
</reference>
<feature type="domain" description="Glycosyl hydrolase family 13 catalytic" evidence="6">
    <location>
        <begin position="38"/>
        <end position="345"/>
    </location>
</feature>
<keyword evidence="3 5" id="KW-0732">Signal</keyword>
<dbReference type="AlphaFoldDB" id="A0A1G8TRC3"/>
<dbReference type="Pfam" id="PF22026">
    <property type="entry name" value="Alpha-amylase_C_2"/>
    <property type="match status" value="1"/>
</dbReference>
<keyword evidence="2" id="KW-0479">Metal-binding</keyword>
<dbReference type="STRING" id="86666.SAMN04490247_1927"/>
<organism evidence="7 8">
    <name type="scientific">Salimicrobium halophilum</name>
    <dbReference type="NCBI Taxonomy" id="86666"/>
    <lineage>
        <taxon>Bacteria</taxon>
        <taxon>Bacillati</taxon>
        <taxon>Bacillota</taxon>
        <taxon>Bacilli</taxon>
        <taxon>Bacillales</taxon>
        <taxon>Bacillaceae</taxon>
        <taxon>Salimicrobium</taxon>
    </lineage>
</organism>
<dbReference type="Pfam" id="PF00128">
    <property type="entry name" value="Alpha-amylase"/>
    <property type="match status" value="1"/>
</dbReference>
<keyword evidence="4" id="KW-0472">Membrane</keyword>
<dbReference type="GO" id="GO:0046872">
    <property type="term" value="F:metal ion binding"/>
    <property type="evidence" value="ECO:0007669"/>
    <property type="project" value="UniProtKB-KW"/>
</dbReference>
<dbReference type="OrthoDB" id="9805159at2"/>
<evidence type="ECO:0000256" key="5">
    <source>
        <dbReference type="SAM" id="SignalP"/>
    </source>
</evidence>
<keyword evidence="8" id="KW-1185">Reference proteome</keyword>
<comment type="cofactor">
    <cofactor evidence="1">
        <name>Ca(2+)</name>
        <dbReference type="ChEBI" id="CHEBI:29108"/>
    </cofactor>
</comment>
<feature type="chain" id="PRO_5011438299" evidence="5">
    <location>
        <begin position="26"/>
        <end position="472"/>
    </location>
</feature>